<evidence type="ECO:0000256" key="10">
    <source>
        <dbReference type="SAM" id="Phobius"/>
    </source>
</evidence>
<dbReference type="EMBL" id="MKKU01000050">
    <property type="protein sequence ID" value="RNF26253.1"/>
    <property type="molecule type" value="Genomic_DNA"/>
</dbReference>
<dbReference type="InterPro" id="IPR044726">
    <property type="entry name" value="ABCC_6TM_D2"/>
</dbReference>
<dbReference type="GO" id="GO:0016020">
    <property type="term" value="C:membrane"/>
    <property type="evidence" value="ECO:0007669"/>
    <property type="project" value="UniProtKB-SubCell"/>
</dbReference>
<evidence type="ECO:0000256" key="1">
    <source>
        <dbReference type="ARBA" id="ARBA00004141"/>
    </source>
</evidence>
<feature type="region of interest" description="Disordered" evidence="9">
    <location>
        <begin position="1308"/>
        <end position="1340"/>
    </location>
</feature>
<dbReference type="GO" id="GO:0140359">
    <property type="term" value="F:ABC-type transporter activity"/>
    <property type="evidence" value="ECO:0007669"/>
    <property type="project" value="InterPro"/>
</dbReference>
<dbReference type="CDD" id="cd18580">
    <property type="entry name" value="ABC_6TM_ABCC_D2"/>
    <property type="match status" value="1"/>
</dbReference>
<dbReference type="PROSITE" id="PS50929">
    <property type="entry name" value="ABC_TM1F"/>
    <property type="match status" value="2"/>
</dbReference>
<feature type="transmembrane region" description="Helical" evidence="10">
    <location>
        <begin position="1194"/>
        <end position="1212"/>
    </location>
</feature>
<evidence type="ECO:0000259" key="12">
    <source>
        <dbReference type="PROSITE" id="PS50929"/>
    </source>
</evidence>
<dbReference type="SUPFAM" id="SSF90123">
    <property type="entry name" value="ABC transporter transmembrane region"/>
    <property type="match status" value="2"/>
</dbReference>
<keyword evidence="3 10" id="KW-0812">Transmembrane</keyword>
<comment type="caution">
    <text evidence="13">The sequence shown here is derived from an EMBL/GenBank/DDBJ whole genome shotgun (WGS) entry which is preliminary data.</text>
</comment>
<feature type="transmembrane region" description="Helical" evidence="10">
    <location>
        <begin position="1072"/>
        <end position="1092"/>
    </location>
</feature>
<gene>
    <name evidence="13" type="ORF">Tco025E_01469</name>
</gene>
<feature type="transmembrane region" description="Helical" evidence="10">
    <location>
        <begin position="519"/>
        <end position="544"/>
    </location>
</feature>
<feature type="transmembrane region" description="Helical" evidence="10">
    <location>
        <begin position="484"/>
        <end position="507"/>
    </location>
</feature>
<keyword evidence="2" id="KW-0813">Transport</keyword>
<feature type="region of interest" description="Disordered" evidence="9">
    <location>
        <begin position="861"/>
        <end position="934"/>
    </location>
</feature>
<feature type="compositionally biased region" description="Basic and acidic residues" evidence="9">
    <location>
        <begin position="913"/>
        <end position="924"/>
    </location>
</feature>
<keyword evidence="14" id="KW-1185">Reference proteome</keyword>
<evidence type="ECO:0000256" key="7">
    <source>
        <dbReference type="ARBA" id="ARBA00023136"/>
    </source>
</evidence>
<dbReference type="InterPro" id="IPR017871">
    <property type="entry name" value="ABC_transporter-like_CS"/>
</dbReference>
<feature type="domain" description="ABC transporter" evidence="11">
    <location>
        <begin position="1341"/>
        <end position="1576"/>
    </location>
</feature>
<evidence type="ECO:0000256" key="2">
    <source>
        <dbReference type="ARBA" id="ARBA00022448"/>
    </source>
</evidence>
<organism evidence="13 14">
    <name type="scientific">Trypanosoma conorhini</name>
    <dbReference type="NCBI Taxonomy" id="83891"/>
    <lineage>
        <taxon>Eukaryota</taxon>
        <taxon>Discoba</taxon>
        <taxon>Euglenozoa</taxon>
        <taxon>Kinetoplastea</taxon>
        <taxon>Metakinetoplastina</taxon>
        <taxon>Trypanosomatida</taxon>
        <taxon>Trypanosomatidae</taxon>
        <taxon>Trypanosoma</taxon>
    </lineage>
</organism>
<sequence length="1595" mass="174823">MCREPDAEGRVPLLAADDGQSDQRCLLEEMAAEAMRSLENCEAELNTRQHHRRQRLNDLWGPEPPYKLQPEDGASWLCGQMYYTWIGDLMFRAAREELTEADMPRPTLMSRAYNAGLLLSRKLQQQHLGRHVWDAYIGATVHHRRDRSSAGELRWVGYAQQKRTPRQLYAGVEWRVPPAHRLKEEAKDAARTPFTNGVVEGEHLFHTAAGDATATCERVEDIVITCPLPKERQRQGGMPATTQQRPKPMSVASALFSALGYQVYLLIPFRLLRDACQLTVPVVLQRYIQYLELPQPSWRDGVLLVLAFSLLTLVQSASGSKLSQLGWRSGYIFQNALQGVLFEKCGTISRKALSHPEMSVGRIVNMVSNDINSARNFPMMLPILFGAPLQLIVSLVLLYRFVGWCAFAGFGVLLLFLPLQALLMRRYYAVYARLSRATDARLKATNEFFSGVRVAKFMSWEPAFIRRIEEKRRAELAALRASQLLYVAIAFVTNAIPALVVAVVFLLYGGTGNELTPAIVFPTLALLGIMQTPFVMISFAFSSVARFSVSMRRITKFIECEDADEGMLETLRQHAAERQAQPQDAADALLQEPAMAAAAAEFTHATISTYVPRKLPPNAEELRAAARKGVDAAAATGSVEYHELQAKILLHDVTLRIPKGKLTCVIGATGSGKSTLVDALLGSHAVTAGRVRAVPSIAYVPQQAWIMNATVKDNILFFSDMDEARFRRTLRCTQLESDLRLLADGVETEIGEKGVNLSGGQKARVSLARAVYAAGRELYLLDDPLSALDAHVGERVMHECILGELRSKTRLLVTHQLHQLHHADYIVVMQGGGTVAFAGSYEEYKRFAAAAGPVAPQAAVEAGETVEASQEPKGETAGTGTNDSDSNETVGAGGLLFDDGGGDDEEEEEEEEQQRKQEPAKEAKGGTGAGAGGKLMTDEEKAVGAVSWASYVRYAEACGGATACMLILLLFFLTEFVLVSPSLWLSFWSVRRFELASRTYLLVYVGLVAASALTSPLRNTSAYAVLRRGSWRLHARLLRSVAVAPMSFFDTTPLGRVLNRFSKDMGSIDSDLQGSLIFFLQCILSVTSALAVMAISQYFVLVAIVPCLLVYYRLMVFYNSANREMRRIANRSNSPVFSVLGEMLSGRWTIAAYDRTTAFLATALQRLDTVFACSYMQTVCDCWLAVRIEFLSNVVLTSVALVGVLLVMLQFGRVDVGLISLSLTMAVNISTQLKYVVNQAASLEADMNCVERVLHYTSDIEHEDLLEDIDAAILQLETQGREGAPAAPAVTPSDDKDDAATVAVTMAPEDSAEGAAPGPLYSPAADGDEEDGDRRAPAGSLEFRGVTMRYRAGLPPVLRGVSFTIAAGQKVGVIGRTGSGKSSLLLTLLRMVEIAGGQIVVSGRPIRAYRLRELRQLFSMIPQDPLLFNGNVRDNLDPLNRCTDAQVREAVRLVGMEERLATETDPLLCPVEEGGSNFSVGQRQLLCMARALLRRGCAFILMDEATANVDPALDKQIQHAVTHAFAAHTVITIAHRLHTVATYDMILLMEEGRVVEAGSPHELVRSAGSRFAQMVGSFGETALQEFMAATHAPTR</sequence>
<dbReference type="Gene3D" id="3.40.50.300">
    <property type="entry name" value="P-loop containing nucleotide triphosphate hydrolases"/>
    <property type="match status" value="2"/>
</dbReference>
<dbReference type="SUPFAM" id="SSF52540">
    <property type="entry name" value="P-loop containing nucleoside triphosphate hydrolases"/>
    <property type="match status" value="2"/>
</dbReference>
<name>A0A3R7NZD5_9TRYP</name>
<comment type="subcellular location">
    <subcellularLocation>
        <location evidence="1">Membrane</location>
        <topology evidence="1">Multi-pass membrane protein</topology>
    </subcellularLocation>
</comment>
<dbReference type="Proteomes" id="UP000284403">
    <property type="component" value="Unassembled WGS sequence"/>
</dbReference>
<dbReference type="EC" id="3.6.1.3" evidence="13"/>
<feature type="domain" description="ABC transmembrane type-1" evidence="12">
    <location>
        <begin position="265"/>
        <end position="546"/>
    </location>
</feature>
<evidence type="ECO:0000313" key="13">
    <source>
        <dbReference type="EMBL" id="RNF26253.1"/>
    </source>
</evidence>
<dbReference type="Gene3D" id="1.20.1560.10">
    <property type="entry name" value="ABC transporter type 1, transmembrane domain"/>
    <property type="match status" value="2"/>
</dbReference>
<dbReference type="FunFam" id="1.20.1560.10:FF:000082">
    <property type="entry name" value="ABC transporter, multidrug resistance associated protein"/>
    <property type="match status" value="1"/>
</dbReference>
<feature type="transmembrane region" description="Helical" evidence="10">
    <location>
        <begin position="957"/>
        <end position="979"/>
    </location>
</feature>
<evidence type="ECO:0000259" key="11">
    <source>
        <dbReference type="PROSITE" id="PS50893"/>
    </source>
</evidence>
<dbReference type="InterPro" id="IPR011527">
    <property type="entry name" value="ABC1_TM_dom"/>
</dbReference>
<dbReference type="InterPro" id="IPR003593">
    <property type="entry name" value="AAA+_ATPase"/>
</dbReference>
<dbReference type="RefSeq" id="XP_029231459.1">
    <property type="nucleotide sequence ID" value="XM_029368407.1"/>
</dbReference>
<dbReference type="PROSITE" id="PS50893">
    <property type="entry name" value="ABC_TRANSPORTER_2"/>
    <property type="match status" value="2"/>
</dbReference>
<dbReference type="InterPro" id="IPR044746">
    <property type="entry name" value="ABCC_6TM_D1"/>
</dbReference>
<dbReference type="FunFam" id="3.40.50.300:FF:002055">
    <property type="entry name" value="ATP-binding cassette protein subfamily C, member 1"/>
    <property type="match status" value="1"/>
</dbReference>
<feature type="transmembrane region" description="Helical" evidence="10">
    <location>
        <begin position="1098"/>
        <end position="1118"/>
    </location>
</feature>
<feature type="compositionally biased region" description="Acidic residues" evidence="9">
    <location>
        <begin position="900"/>
        <end position="912"/>
    </location>
</feature>
<dbReference type="CDD" id="cd03250">
    <property type="entry name" value="ABCC_MRP_domain1"/>
    <property type="match status" value="1"/>
</dbReference>
<keyword evidence="13" id="KW-0378">Hydrolase</keyword>
<dbReference type="InterPro" id="IPR003439">
    <property type="entry name" value="ABC_transporter-like_ATP-bd"/>
</dbReference>
<feature type="compositionally biased region" description="Polar residues" evidence="9">
    <location>
        <begin position="878"/>
        <end position="889"/>
    </location>
</feature>
<evidence type="ECO:0000256" key="9">
    <source>
        <dbReference type="SAM" id="MobiDB-lite"/>
    </source>
</evidence>
<evidence type="ECO:0000313" key="14">
    <source>
        <dbReference type="Proteomes" id="UP000284403"/>
    </source>
</evidence>
<dbReference type="FunFam" id="3.40.50.300:FF:000630">
    <property type="entry name" value="ATP-binding cassette (ABC) transporter, putative"/>
    <property type="match status" value="1"/>
</dbReference>
<keyword evidence="5 13" id="KW-0067">ATP-binding</keyword>
<dbReference type="GO" id="GO:0005524">
    <property type="term" value="F:ATP binding"/>
    <property type="evidence" value="ECO:0007669"/>
    <property type="project" value="UniProtKB-KW"/>
</dbReference>
<dbReference type="InterPro" id="IPR027417">
    <property type="entry name" value="P-loop_NTPase"/>
</dbReference>
<evidence type="ECO:0000256" key="5">
    <source>
        <dbReference type="ARBA" id="ARBA00022840"/>
    </source>
</evidence>
<dbReference type="CDD" id="cd18579">
    <property type="entry name" value="ABC_6TM_ABCC_D1"/>
    <property type="match status" value="1"/>
</dbReference>
<keyword evidence="7 10" id="KW-0472">Membrane</keyword>
<feature type="domain" description="ABC transporter" evidence="11">
    <location>
        <begin position="634"/>
        <end position="856"/>
    </location>
</feature>
<dbReference type="SMART" id="SM00382">
    <property type="entry name" value="AAA"/>
    <property type="match status" value="2"/>
</dbReference>
<keyword evidence="6 10" id="KW-1133">Transmembrane helix</keyword>
<dbReference type="InterPro" id="IPR050173">
    <property type="entry name" value="ABC_transporter_C-like"/>
</dbReference>
<dbReference type="PROSITE" id="PS00211">
    <property type="entry name" value="ABC_TRANSPORTER_1"/>
    <property type="match status" value="2"/>
</dbReference>
<evidence type="ECO:0000256" key="3">
    <source>
        <dbReference type="ARBA" id="ARBA00022692"/>
    </source>
</evidence>
<keyword evidence="8" id="KW-0325">Glycoprotein</keyword>
<keyword evidence="4" id="KW-0547">Nucleotide-binding</keyword>
<feature type="transmembrane region" description="Helical" evidence="10">
    <location>
        <begin position="999"/>
        <end position="1017"/>
    </location>
</feature>
<evidence type="ECO:0000256" key="6">
    <source>
        <dbReference type="ARBA" id="ARBA00022989"/>
    </source>
</evidence>
<proteinExistence type="predicted"/>
<reference evidence="13 14" key="1">
    <citation type="journal article" date="2018" name="BMC Genomics">
        <title>Genomic comparison of Trypanosoma conorhini and Trypanosoma rangeli to Trypanosoma cruzi strains of high and low virulence.</title>
        <authorList>
            <person name="Bradwell K.R."/>
            <person name="Koparde V.N."/>
            <person name="Matveyev A.V."/>
            <person name="Serrano M.G."/>
            <person name="Alves J.M."/>
            <person name="Parikh H."/>
            <person name="Huang B."/>
            <person name="Lee V."/>
            <person name="Espinosa-Alvarez O."/>
            <person name="Ortiz P.A."/>
            <person name="Costa-Martins A.G."/>
            <person name="Teixeira M.M."/>
            <person name="Buck G.A."/>
        </authorList>
    </citation>
    <scope>NUCLEOTIDE SEQUENCE [LARGE SCALE GENOMIC DNA]</scope>
    <source>
        <strain evidence="13 14">025E</strain>
    </source>
</reference>
<feature type="transmembrane region" description="Helical" evidence="10">
    <location>
        <begin position="401"/>
        <end position="423"/>
    </location>
</feature>
<dbReference type="FunFam" id="1.20.1560.10:FF:000010">
    <property type="entry name" value="Multidrug resistance-associated ABC transporter"/>
    <property type="match status" value="1"/>
</dbReference>
<evidence type="ECO:0000256" key="8">
    <source>
        <dbReference type="ARBA" id="ARBA00023180"/>
    </source>
</evidence>
<dbReference type="Pfam" id="PF00005">
    <property type="entry name" value="ABC_tran"/>
    <property type="match status" value="2"/>
</dbReference>
<evidence type="ECO:0000256" key="4">
    <source>
        <dbReference type="ARBA" id="ARBA00022741"/>
    </source>
</evidence>
<dbReference type="GeneID" id="40315080"/>
<protein>
    <submittedName>
        <fullName evidence="13">ATP-binding cassette protein subfamily C, member 1</fullName>
        <ecNumber evidence="13">3.6.1.3</ecNumber>
    </submittedName>
</protein>
<dbReference type="OrthoDB" id="6500128at2759"/>
<dbReference type="GO" id="GO:0016887">
    <property type="term" value="F:ATP hydrolysis activity"/>
    <property type="evidence" value="ECO:0007669"/>
    <property type="project" value="InterPro"/>
</dbReference>
<dbReference type="PANTHER" id="PTHR24223">
    <property type="entry name" value="ATP-BINDING CASSETTE SUB-FAMILY C"/>
    <property type="match status" value="1"/>
</dbReference>
<dbReference type="PANTHER" id="PTHR24223:SF273">
    <property type="entry name" value="MULTIDRUG RESISTANCE PROTEIN E"/>
    <property type="match status" value="1"/>
</dbReference>
<dbReference type="Pfam" id="PF00664">
    <property type="entry name" value="ABC_membrane"/>
    <property type="match status" value="2"/>
</dbReference>
<dbReference type="CDD" id="cd03244">
    <property type="entry name" value="ABCC_MRP_domain2"/>
    <property type="match status" value="1"/>
</dbReference>
<feature type="domain" description="ABC transmembrane type-1" evidence="12">
    <location>
        <begin position="966"/>
        <end position="1245"/>
    </location>
</feature>
<accession>A0A3R7NZD5</accession>
<dbReference type="InterPro" id="IPR036640">
    <property type="entry name" value="ABC1_TM_sf"/>
</dbReference>